<evidence type="ECO:0008006" key="4">
    <source>
        <dbReference type="Google" id="ProtNLM"/>
    </source>
</evidence>
<dbReference type="EMBL" id="VBOR01000060">
    <property type="protein sequence ID" value="TMQ49188.1"/>
    <property type="molecule type" value="Genomic_DNA"/>
</dbReference>
<name>A0A538SCT5_UNCEI</name>
<proteinExistence type="predicted"/>
<gene>
    <name evidence="2" type="ORF">E6K71_05460</name>
</gene>
<evidence type="ECO:0000313" key="3">
    <source>
        <dbReference type="Proteomes" id="UP000316292"/>
    </source>
</evidence>
<dbReference type="AlphaFoldDB" id="A0A538SCT5"/>
<dbReference type="SUPFAM" id="SSF63829">
    <property type="entry name" value="Calcium-dependent phosphotriesterase"/>
    <property type="match status" value="2"/>
</dbReference>
<protein>
    <recommendedName>
        <fullName evidence="4">T9SS type A sorting domain-containing protein</fullName>
    </recommendedName>
</protein>
<dbReference type="InterPro" id="IPR015943">
    <property type="entry name" value="WD40/YVTN_repeat-like_dom_sf"/>
</dbReference>
<comment type="caution">
    <text evidence="2">The sequence shown here is derived from an EMBL/GenBank/DDBJ whole genome shotgun (WGS) entry which is preliminary data.</text>
</comment>
<dbReference type="SUPFAM" id="SSF101898">
    <property type="entry name" value="NHL repeat"/>
    <property type="match status" value="1"/>
</dbReference>
<dbReference type="Pfam" id="PF07494">
    <property type="entry name" value="Reg_prop"/>
    <property type="match status" value="1"/>
</dbReference>
<organism evidence="2 3">
    <name type="scientific">Eiseniibacteriota bacterium</name>
    <dbReference type="NCBI Taxonomy" id="2212470"/>
    <lineage>
        <taxon>Bacteria</taxon>
        <taxon>Candidatus Eiseniibacteriota</taxon>
    </lineage>
</organism>
<evidence type="ECO:0000313" key="2">
    <source>
        <dbReference type="EMBL" id="TMQ49188.1"/>
    </source>
</evidence>
<evidence type="ECO:0000256" key="1">
    <source>
        <dbReference type="SAM" id="SignalP"/>
    </source>
</evidence>
<reference evidence="2 3" key="1">
    <citation type="journal article" date="2019" name="Nat. Microbiol.">
        <title>Mediterranean grassland soil C-N compound turnover is dependent on rainfall and depth, and is mediated by genomically divergent microorganisms.</title>
        <authorList>
            <person name="Diamond S."/>
            <person name="Andeer P.F."/>
            <person name="Li Z."/>
            <person name="Crits-Christoph A."/>
            <person name="Burstein D."/>
            <person name="Anantharaman K."/>
            <person name="Lane K.R."/>
            <person name="Thomas B.C."/>
            <person name="Pan C."/>
            <person name="Northen T.R."/>
            <person name="Banfield J.F."/>
        </authorList>
    </citation>
    <scope>NUCLEOTIDE SEQUENCE [LARGE SCALE GENOMIC DNA]</scope>
    <source>
        <strain evidence="2">WS_1</strain>
    </source>
</reference>
<dbReference type="InterPro" id="IPR011110">
    <property type="entry name" value="Reg_prop"/>
</dbReference>
<dbReference type="Gene3D" id="2.130.10.10">
    <property type="entry name" value="YVTN repeat-like/Quinoprotein amine dehydrogenase"/>
    <property type="match status" value="3"/>
</dbReference>
<accession>A0A538SCT5</accession>
<sequence>MIRPSVRAFSFVTLLFAVPGAASAQTTLFVKNYVNSNEIQSITPWRGLVAMGTLGGVVTIDPSSGVITKILGSPGGLPSDHVLSVEVSPSGMLWAGTADRGVARIRPDGTFRRPLSSFDGLPSDRVQAVYTRGDTVWVATSGGVALFTENPGTGQIGLTRAFTNASTSGGLAGDDVRAFLQVADTLWVGTTAGLSSFAGGAWQNRTFALSLPATSLALHADTLWAATSLGPYRYAGGVFQPGNSGHAFPSQVLVESAQGFFSGSAALGVYQYAPGAWQSTGAGLPTPRVGALRDGPDGALWAGTSGGAARLRPGSSAWEPHLSDGPLVNGTQRAVVDPRGVWFTTGNDFPAGIARGVVLHFDGVSWSALTSATTGGAFEQADAFGILSDATGRIWIGHCCANAEPRPRIDRYDPGTGIWDQPPAYNILTFAQSPVSGQVLAGSSEHENGVYVFDAVSGALLDSLTPANSGIRSNNLRSVRFDSAGKGWFGTAFNGLDVWDGRGTTLHADDLWTHYVAQPDNQVTSIAVIDPATAWIGTALGAGRIQSGTFTRLLTVAPPSEGGPGLPSAQVNDLTLDTNGSVWIGTSAGLARADVSGFGPIEVFTTAQGLVDDDIRALAWDAARGVLWVGTVHGVSRVVPAGTGAPAITDRVYVYPNPSRAGSLRIGGIQNSLTGEVRDVSGNLVHRFRCDPAQNEIWDLRAESGEPAPAGVYLIVLHDKRGSKTLRAAVVR</sequence>
<dbReference type="Proteomes" id="UP000316292">
    <property type="component" value="Unassembled WGS sequence"/>
</dbReference>
<feature type="signal peptide" evidence="1">
    <location>
        <begin position="1"/>
        <end position="24"/>
    </location>
</feature>
<keyword evidence="1" id="KW-0732">Signal</keyword>
<feature type="chain" id="PRO_5022208869" description="T9SS type A sorting domain-containing protein" evidence="1">
    <location>
        <begin position="25"/>
        <end position="732"/>
    </location>
</feature>